<comment type="caution">
    <text evidence="2">The sequence shown here is derived from an EMBL/GenBank/DDBJ whole genome shotgun (WGS) entry which is preliminary data.</text>
</comment>
<sequence>MFLPSFHQPKDHQMNIIVGVFRVLKFIVLGGTAIIFAYLAWEATKHNLAVGNILSQYLSGLDPELRLSVAWLVIAALFAPWLGLLAYLLFLCHIGDNPSSPAKIRERAMALLREADVIERSRAGRRQDLLRRSRAD</sequence>
<name>A0A1G2DLC4_9BACT</name>
<gene>
    <name evidence="2" type="ORF">A2942_00140</name>
</gene>
<feature type="transmembrane region" description="Helical" evidence="1">
    <location>
        <begin position="20"/>
        <end position="41"/>
    </location>
</feature>
<feature type="transmembrane region" description="Helical" evidence="1">
    <location>
        <begin position="69"/>
        <end position="90"/>
    </location>
</feature>
<keyword evidence="1" id="KW-1133">Transmembrane helix</keyword>
<protein>
    <submittedName>
        <fullName evidence="2">Uncharacterized protein</fullName>
    </submittedName>
</protein>
<reference evidence="2 3" key="1">
    <citation type="journal article" date="2016" name="Nat. Commun.">
        <title>Thousands of microbial genomes shed light on interconnected biogeochemical processes in an aquifer system.</title>
        <authorList>
            <person name="Anantharaman K."/>
            <person name="Brown C.T."/>
            <person name="Hug L.A."/>
            <person name="Sharon I."/>
            <person name="Castelle C.J."/>
            <person name="Probst A.J."/>
            <person name="Thomas B.C."/>
            <person name="Singh A."/>
            <person name="Wilkins M.J."/>
            <person name="Karaoz U."/>
            <person name="Brodie E.L."/>
            <person name="Williams K.H."/>
            <person name="Hubbard S.S."/>
            <person name="Banfield J.F."/>
        </authorList>
    </citation>
    <scope>NUCLEOTIDE SEQUENCE [LARGE SCALE GENOMIC DNA]</scope>
</reference>
<evidence type="ECO:0000313" key="2">
    <source>
        <dbReference type="EMBL" id="OGZ13781.1"/>
    </source>
</evidence>
<organism evidence="2 3">
    <name type="scientific">Candidatus Lloydbacteria bacterium RIFCSPLOWO2_01_FULL_50_20</name>
    <dbReference type="NCBI Taxonomy" id="1798665"/>
    <lineage>
        <taxon>Bacteria</taxon>
        <taxon>Candidatus Lloydiibacteriota</taxon>
    </lineage>
</organism>
<accession>A0A1G2DLC4</accession>
<keyword evidence="1" id="KW-0812">Transmembrane</keyword>
<evidence type="ECO:0000256" key="1">
    <source>
        <dbReference type="SAM" id="Phobius"/>
    </source>
</evidence>
<keyword evidence="1" id="KW-0472">Membrane</keyword>
<dbReference type="Proteomes" id="UP000178534">
    <property type="component" value="Unassembled WGS sequence"/>
</dbReference>
<evidence type="ECO:0000313" key="3">
    <source>
        <dbReference type="Proteomes" id="UP000178534"/>
    </source>
</evidence>
<dbReference type="EMBL" id="MHLP01000003">
    <property type="protein sequence ID" value="OGZ13781.1"/>
    <property type="molecule type" value="Genomic_DNA"/>
</dbReference>
<proteinExistence type="predicted"/>
<dbReference type="AlphaFoldDB" id="A0A1G2DLC4"/>